<comment type="similarity">
    <text evidence="4">Belongs to the YmdB-like family.</text>
</comment>
<dbReference type="FunFam" id="3.60.21.10:FF:000016">
    <property type="entry name" value="Putative metallophosphoesterase"/>
    <property type="match status" value="1"/>
</dbReference>
<dbReference type="InterPro" id="IPR029052">
    <property type="entry name" value="Metallo-depent_PP-like"/>
</dbReference>
<dbReference type="OrthoDB" id="9801109at2"/>
<feature type="binding site" evidence="6">
    <location>
        <position position="8"/>
    </location>
    <ligand>
        <name>Fe cation</name>
        <dbReference type="ChEBI" id="CHEBI:24875"/>
        <label>1</label>
    </ligand>
</feature>
<feature type="binding site" evidence="6">
    <location>
        <position position="39"/>
    </location>
    <ligand>
        <name>Fe cation</name>
        <dbReference type="ChEBI" id="CHEBI:24875"/>
        <label>1</label>
    </ligand>
</feature>
<dbReference type="GO" id="GO:0046872">
    <property type="term" value="F:metal ion binding"/>
    <property type="evidence" value="ECO:0007669"/>
    <property type="project" value="UniProtKB-KW"/>
</dbReference>
<dbReference type="PANTHER" id="PTHR36303">
    <property type="entry name" value="2',3'-CYCLIC-NUCLEOTIDE 2'-PHOSPHODIESTERASE"/>
    <property type="match status" value="1"/>
</dbReference>
<dbReference type="RefSeq" id="WP_134491451.1">
    <property type="nucleotide sequence ID" value="NZ_CP139089.1"/>
</dbReference>
<dbReference type="EC" id="3.1.4.16" evidence="7"/>
<organism evidence="7 8">
    <name type="scientific">Methylocella tundrae</name>
    <dbReference type="NCBI Taxonomy" id="227605"/>
    <lineage>
        <taxon>Bacteria</taxon>
        <taxon>Pseudomonadati</taxon>
        <taxon>Pseudomonadota</taxon>
        <taxon>Alphaproteobacteria</taxon>
        <taxon>Hyphomicrobiales</taxon>
        <taxon>Beijerinckiaceae</taxon>
        <taxon>Methylocella</taxon>
    </lineage>
</organism>
<dbReference type="Proteomes" id="UP000294360">
    <property type="component" value="Chromosome"/>
</dbReference>
<feature type="active site" description="Proton donor" evidence="5">
    <location>
        <position position="68"/>
    </location>
</feature>
<proteinExistence type="inferred from homology"/>
<sequence>MRLLFIGDVVGRAGRIAVVDQLPKLRLAWGLDFVVVNGENAAGGFGVTESICDQFLSAGADCVTLGNHSFDQREALVFIARQPRLIRPVNYPRGTPGKGANLFETATGERVLVVNILGRVFMDPLDDPFAAIERELEACPLGVGCDAAIVDFHGEASSEKQAFGHFVDGRVSLVVGTHTHVPTADYQILRQRTAYMTDAGMTGDYDSVIGMDKEEPLRRFTTKIPASRFEPASGPATLCGVAVELDARGLAAKIAPVRIGGRLTEARPDFW</sequence>
<evidence type="ECO:0000256" key="4">
    <source>
        <dbReference type="ARBA" id="ARBA00061401"/>
    </source>
</evidence>
<dbReference type="Pfam" id="PF13277">
    <property type="entry name" value="YmdB"/>
    <property type="match status" value="1"/>
</dbReference>
<dbReference type="SUPFAM" id="SSF56300">
    <property type="entry name" value="Metallo-dependent phosphatases"/>
    <property type="match status" value="1"/>
</dbReference>
<evidence type="ECO:0000256" key="1">
    <source>
        <dbReference type="ARBA" id="ARBA00022723"/>
    </source>
</evidence>
<feature type="binding site" evidence="6">
    <location>
        <position position="153"/>
    </location>
    <ligand>
        <name>Fe cation</name>
        <dbReference type="ChEBI" id="CHEBI:24875"/>
        <label>2</label>
    </ligand>
</feature>
<evidence type="ECO:0000256" key="2">
    <source>
        <dbReference type="ARBA" id="ARBA00022801"/>
    </source>
</evidence>
<dbReference type="Gene3D" id="3.60.21.10">
    <property type="match status" value="1"/>
</dbReference>
<dbReference type="AlphaFoldDB" id="A0A4U8Z556"/>
<dbReference type="PANTHER" id="PTHR36303:SF1">
    <property type="entry name" value="2',3'-CYCLIC-NUCLEOTIDE 2'-PHOSPHODIESTERASE"/>
    <property type="match status" value="1"/>
</dbReference>
<dbReference type="InterPro" id="IPR005235">
    <property type="entry name" value="YmdB-like"/>
</dbReference>
<dbReference type="CDD" id="cd07382">
    <property type="entry name" value="MPP_DR1281"/>
    <property type="match status" value="1"/>
</dbReference>
<evidence type="ECO:0000256" key="5">
    <source>
        <dbReference type="PIRSR" id="PIRSR004789-50"/>
    </source>
</evidence>
<evidence type="ECO:0000256" key="6">
    <source>
        <dbReference type="PIRSR" id="PIRSR004789-51"/>
    </source>
</evidence>
<gene>
    <name evidence="7" type="primary">ymdB</name>
    <name evidence="7" type="ORF">MTUNDRAET4_3757</name>
</gene>
<feature type="binding site" evidence="6">
    <location>
        <position position="40"/>
    </location>
    <ligand>
        <name>Fe cation</name>
        <dbReference type="ChEBI" id="CHEBI:24875"/>
        <label>1</label>
    </ligand>
</feature>
<accession>A0A4U8Z556</accession>
<dbReference type="GO" id="GO:0008663">
    <property type="term" value="F:2',3'-cyclic-nucleotide 2'-phosphodiesterase activity"/>
    <property type="evidence" value="ECO:0007669"/>
    <property type="project" value="UniProtKB-EC"/>
</dbReference>
<dbReference type="GO" id="GO:0004113">
    <property type="term" value="F:2',3'-cyclic-nucleotide 3'-phosphodiesterase activity"/>
    <property type="evidence" value="ECO:0007669"/>
    <property type="project" value="TreeGrafter"/>
</dbReference>
<dbReference type="PIRSF" id="PIRSF004789">
    <property type="entry name" value="DR1281"/>
    <property type="match status" value="1"/>
</dbReference>
<evidence type="ECO:0000313" key="8">
    <source>
        <dbReference type="Proteomes" id="UP000294360"/>
    </source>
</evidence>
<keyword evidence="1 6" id="KW-0479">Metal-binding</keyword>
<keyword evidence="2 7" id="KW-0378">Hydrolase</keyword>
<evidence type="ECO:0000313" key="7">
    <source>
        <dbReference type="EMBL" id="VFU10644.1"/>
    </source>
</evidence>
<keyword evidence="3" id="KW-0408">Iron</keyword>
<evidence type="ECO:0000256" key="3">
    <source>
        <dbReference type="ARBA" id="ARBA00023004"/>
    </source>
</evidence>
<protein>
    <submittedName>
        <fullName evidence="7">2',3'-cyclic-nucleotide 2'-phosphodiesterase</fullName>
        <ecNumber evidence="7">3.1.4.16</ecNumber>
    </submittedName>
</protein>
<dbReference type="EMBL" id="LR536450">
    <property type="protein sequence ID" value="VFU10644.1"/>
    <property type="molecule type" value="Genomic_DNA"/>
</dbReference>
<feature type="binding site" evidence="6">
    <location>
        <position position="178"/>
    </location>
    <ligand>
        <name>Fe cation</name>
        <dbReference type="ChEBI" id="CHEBI:24875"/>
        <label>2</label>
    </ligand>
</feature>
<name>A0A4U8Z556_METTU</name>
<feature type="binding site" evidence="6">
    <location>
        <position position="39"/>
    </location>
    <ligand>
        <name>Fe cation</name>
        <dbReference type="ChEBI" id="CHEBI:24875"/>
        <label>2</label>
    </ligand>
</feature>
<feature type="binding site" evidence="6">
    <location>
        <position position="67"/>
    </location>
    <ligand>
        <name>Fe cation</name>
        <dbReference type="ChEBI" id="CHEBI:24875"/>
        <label>2</label>
    </ligand>
</feature>
<reference evidence="7 8" key="1">
    <citation type="submission" date="2019-03" db="EMBL/GenBank/DDBJ databases">
        <authorList>
            <person name="Kox A.R. M."/>
        </authorList>
    </citation>
    <scope>NUCLEOTIDE SEQUENCE [LARGE SCALE GENOMIC DNA]</scope>
    <source>
        <strain evidence="7">MTUNDRAET4 annotated genome</strain>
    </source>
</reference>
<feature type="binding site" evidence="6">
    <location>
        <position position="180"/>
    </location>
    <ligand>
        <name>Fe cation</name>
        <dbReference type="ChEBI" id="CHEBI:24875"/>
        <label>1</label>
    </ligand>
</feature>
<dbReference type="KEGG" id="mtun:MTUNDRAET4_3757"/>